<organism evidence="3 4">
    <name type="scientific">Segatella cerevisiae</name>
    <dbReference type="NCBI Taxonomy" id="2053716"/>
    <lineage>
        <taxon>Bacteria</taxon>
        <taxon>Pseudomonadati</taxon>
        <taxon>Bacteroidota</taxon>
        <taxon>Bacteroidia</taxon>
        <taxon>Bacteroidales</taxon>
        <taxon>Prevotellaceae</taxon>
        <taxon>Segatella</taxon>
    </lineage>
</organism>
<evidence type="ECO:0000313" key="3">
    <source>
        <dbReference type="EMBL" id="MCO6025878.1"/>
    </source>
</evidence>
<evidence type="ECO:0000259" key="2">
    <source>
        <dbReference type="Pfam" id="PF14129"/>
    </source>
</evidence>
<name>A0ABT1C081_9BACT</name>
<dbReference type="Pfam" id="PF14129">
    <property type="entry name" value="DUF4296"/>
    <property type="match status" value="1"/>
</dbReference>
<dbReference type="EMBL" id="JAMXLY010000031">
    <property type="protein sequence ID" value="MCO6025878.1"/>
    <property type="molecule type" value="Genomic_DNA"/>
</dbReference>
<feature type="compositionally biased region" description="Polar residues" evidence="1">
    <location>
        <begin position="262"/>
        <end position="288"/>
    </location>
</feature>
<accession>A0ABT1C081</accession>
<feature type="region of interest" description="Disordered" evidence="1">
    <location>
        <begin position="259"/>
        <end position="330"/>
    </location>
</feature>
<proteinExistence type="predicted"/>
<dbReference type="InterPro" id="IPR025381">
    <property type="entry name" value="DUF4296"/>
</dbReference>
<sequence>MMNQHRFHILPYLFILSILLLIAGCKPTIPSKYLSKGEMENLLYDYHIAQAMADQSSNPGMNAEIYRTAVLKKHHVTEAEFDSSLVYYTRHTELLHGIYENLTERLQNEAQAQGSSVNAFGSDEQGDTANVWRGDPALVLSPDEPFNYYSYSVPTDSSFHAGDHIMLDFDAQFIFQDGMRDGVVVLAVQFKNDSISSSLIHIMNTQHYHLEVDDMDSLGIKSVRGYFLLPDNDDPGAGATTLKLMFIQNIKLIRMHVKSVPAQPQTTSPGAPSQRPDSASPASQTAPQPQNPPSQIHPRPVTNGAPPPDPRLQQQMNSSPVDRRRLSPVQ</sequence>
<keyword evidence="4" id="KW-1185">Reference proteome</keyword>
<feature type="domain" description="DUF4296" evidence="2">
    <location>
        <begin position="30"/>
        <end position="110"/>
    </location>
</feature>
<feature type="compositionally biased region" description="Basic and acidic residues" evidence="1">
    <location>
        <begin position="321"/>
        <end position="330"/>
    </location>
</feature>
<dbReference type="PROSITE" id="PS51257">
    <property type="entry name" value="PROKAR_LIPOPROTEIN"/>
    <property type="match status" value="1"/>
</dbReference>
<gene>
    <name evidence="3" type="ORF">NG821_08525</name>
</gene>
<comment type="caution">
    <text evidence="3">The sequence shown here is derived from an EMBL/GenBank/DDBJ whole genome shotgun (WGS) entry which is preliminary data.</text>
</comment>
<dbReference type="RefSeq" id="WP_252761235.1">
    <property type="nucleotide sequence ID" value="NZ_JAMXLY010000031.1"/>
</dbReference>
<reference evidence="3 4" key="1">
    <citation type="submission" date="2022-06" db="EMBL/GenBank/DDBJ databases">
        <title>A taxonomic note on the genus Prevotella: Description of four novel genera and emended description of the genera Hallella and Xylanibacter.</title>
        <authorList>
            <person name="Hitch T.C.A."/>
        </authorList>
    </citation>
    <scope>NUCLEOTIDE SEQUENCE [LARGE SCALE GENOMIC DNA]</scope>
    <source>
        <strain evidence="3 4">DSM 100619</strain>
    </source>
</reference>
<dbReference type="Proteomes" id="UP001204015">
    <property type="component" value="Unassembled WGS sequence"/>
</dbReference>
<protein>
    <submittedName>
        <fullName evidence="3">DUF4296 domain-containing protein</fullName>
    </submittedName>
</protein>
<evidence type="ECO:0000256" key="1">
    <source>
        <dbReference type="SAM" id="MobiDB-lite"/>
    </source>
</evidence>
<evidence type="ECO:0000313" key="4">
    <source>
        <dbReference type="Proteomes" id="UP001204015"/>
    </source>
</evidence>